<reference evidence="2" key="1">
    <citation type="submission" date="2022-08" db="EMBL/GenBank/DDBJ databases">
        <authorList>
            <consortium name="DOE Joint Genome Institute"/>
            <person name="Min B."/>
            <person name="Riley R."/>
            <person name="Sierra-Patev S."/>
            <person name="Naranjo-Ortiz M."/>
            <person name="Looney B."/>
            <person name="Konkel Z."/>
            <person name="Slot J.C."/>
            <person name="Sakamoto Y."/>
            <person name="Steenwyk J.L."/>
            <person name="Rokas A."/>
            <person name="Carro J."/>
            <person name="Camarero S."/>
            <person name="Ferreira P."/>
            <person name="Molpeceres G."/>
            <person name="Ruiz-Duenas F.J."/>
            <person name="Serrano A."/>
            <person name="Henrissat B."/>
            <person name="Drula E."/>
            <person name="Hughes K.W."/>
            <person name="Mata J.L."/>
            <person name="Ishikawa N.K."/>
            <person name="Vargas-Isla R."/>
            <person name="Ushijima S."/>
            <person name="Smith C.A."/>
            <person name="Ahrendt S."/>
            <person name="Andreopoulos W."/>
            <person name="He G."/>
            <person name="Labutti K."/>
            <person name="Lipzen A."/>
            <person name="Ng V."/>
            <person name="Sandor L."/>
            <person name="Barry K."/>
            <person name="Martinez A.T."/>
            <person name="Xiao Y."/>
            <person name="Gibbons J.G."/>
            <person name="Terashima K."/>
            <person name="Hibbett D.S."/>
            <person name="Grigoriev I.V."/>
        </authorList>
    </citation>
    <scope>NUCLEOTIDE SEQUENCE</scope>
    <source>
        <strain evidence="2">TFB10291</strain>
    </source>
</reference>
<organism evidence="2 3">
    <name type="scientific">Lentinula aff. detonsa</name>
    <dbReference type="NCBI Taxonomy" id="2804958"/>
    <lineage>
        <taxon>Eukaryota</taxon>
        <taxon>Fungi</taxon>
        <taxon>Dikarya</taxon>
        <taxon>Basidiomycota</taxon>
        <taxon>Agaricomycotina</taxon>
        <taxon>Agaricomycetes</taxon>
        <taxon>Agaricomycetidae</taxon>
        <taxon>Agaricales</taxon>
        <taxon>Marasmiineae</taxon>
        <taxon>Omphalotaceae</taxon>
        <taxon>Lentinula</taxon>
    </lineage>
</organism>
<feature type="region of interest" description="Disordered" evidence="1">
    <location>
        <begin position="109"/>
        <end position="150"/>
    </location>
</feature>
<feature type="compositionally biased region" description="Polar residues" evidence="1">
    <location>
        <begin position="110"/>
        <end position="145"/>
    </location>
</feature>
<keyword evidence="3" id="KW-1185">Reference proteome</keyword>
<evidence type="ECO:0000313" key="3">
    <source>
        <dbReference type="Proteomes" id="UP001163798"/>
    </source>
</evidence>
<accession>A0AA38KLK9</accession>
<name>A0AA38KLK9_9AGAR</name>
<proteinExistence type="predicted"/>
<comment type="caution">
    <text evidence="2">The sequence shown here is derived from an EMBL/GenBank/DDBJ whole genome shotgun (WGS) entry which is preliminary data.</text>
</comment>
<dbReference type="AlphaFoldDB" id="A0AA38KLK9"/>
<evidence type="ECO:0000313" key="2">
    <source>
        <dbReference type="EMBL" id="KAJ3781784.1"/>
    </source>
</evidence>
<evidence type="ECO:0000256" key="1">
    <source>
        <dbReference type="SAM" id="MobiDB-lite"/>
    </source>
</evidence>
<gene>
    <name evidence="2" type="ORF">GGU10DRAFT_365541</name>
</gene>
<sequence>MKKMRDNRDAGPIRELDLEHFEWLEATENFYAYQVSLYAEGSDAHEPIFYRKHFGFFENQVDSVKLYDLWKDIELEMRQKHQNKKTNFDIFDYRTEWGRVKSRYDALDTATPNTSSTVRRSRFNNPKNQKFSSDLPHTSSSNSFPIGNKDKGSRTPCCIICGGTGHTYLIHNDTTHGPSKWAIRDGSDLLHPSTKTRICTYWNIFSTCSKKCTAVNHICTFCGGSHPALRWDPSCRVSRPSNH</sequence>
<dbReference type="EMBL" id="MU793524">
    <property type="protein sequence ID" value="KAJ3781784.1"/>
    <property type="molecule type" value="Genomic_DNA"/>
</dbReference>
<dbReference type="Proteomes" id="UP001163798">
    <property type="component" value="Unassembled WGS sequence"/>
</dbReference>
<protein>
    <submittedName>
        <fullName evidence="2">Uncharacterized protein</fullName>
    </submittedName>
</protein>